<dbReference type="Proteomes" id="UP000008063">
    <property type="component" value="Unassembled WGS sequence"/>
</dbReference>
<gene>
    <name evidence="9" type="ORF">SERLA73DRAFT_52339</name>
</gene>
<evidence type="ECO:0000256" key="2">
    <source>
        <dbReference type="ARBA" id="ARBA00022603"/>
    </source>
</evidence>
<dbReference type="FunCoup" id="F8PWF8">
    <property type="interactions" value="18"/>
</dbReference>
<keyword evidence="3 7" id="KW-0808">Transferase</keyword>
<dbReference type="AlphaFoldDB" id="F8PWF8"/>
<dbReference type="GO" id="GO:0005759">
    <property type="term" value="C:mitochondrial matrix"/>
    <property type="evidence" value="ECO:0007669"/>
    <property type="project" value="TreeGrafter"/>
</dbReference>
<proteinExistence type="inferred from homology"/>
<dbReference type="GO" id="GO:0003723">
    <property type="term" value="F:RNA binding"/>
    <property type="evidence" value="ECO:0007669"/>
    <property type="project" value="UniProtKB-KW"/>
</dbReference>
<dbReference type="PANTHER" id="PTHR11727">
    <property type="entry name" value="DIMETHYLADENOSINE TRANSFERASE"/>
    <property type="match status" value="1"/>
</dbReference>
<dbReference type="PANTHER" id="PTHR11727:SF17">
    <property type="entry name" value="DIMETHYLADENOSINE TRANSFERASE 1, MITOCHONDRIAL"/>
    <property type="match status" value="1"/>
</dbReference>
<dbReference type="HOGENOM" id="CLU_034228_1_0_1"/>
<comment type="similarity">
    <text evidence="7">Belongs to the class I-like SAM-binding methyltransferase superfamily. rRNA adenine N(6)-methyltransferase family.</text>
</comment>
<protein>
    <recommendedName>
        <fullName evidence="7">rRNA adenine N(6)-methyltransferase</fullName>
        <ecNumber evidence="7">2.1.1.-</ecNumber>
    </recommendedName>
</protein>
<dbReference type="EC" id="2.1.1.-" evidence="7"/>
<evidence type="ECO:0000313" key="10">
    <source>
        <dbReference type="Proteomes" id="UP000008063"/>
    </source>
</evidence>
<dbReference type="GO" id="GO:0034246">
    <property type="term" value="F:mitochondrial transcription factor activity"/>
    <property type="evidence" value="ECO:0007669"/>
    <property type="project" value="TreeGrafter"/>
</dbReference>
<evidence type="ECO:0000256" key="1">
    <source>
        <dbReference type="ARBA" id="ARBA00004173"/>
    </source>
</evidence>
<dbReference type="OMA" id="WDYVTKH"/>
<evidence type="ECO:0000256" key="7">
    <source>
        <dbReference type="RuleBase" id="RU362106"/>
    </source>
</evidence>
<dbReference type="InterPro" id="IPR001737">
    <property type="entry name" value="KsgA/Erm"/>
</dbReference>
<evidence type="ECO:0000256" key="5">
    <source>
        <dbReference type="ARBA" id="ARBA00022884"/>
    </source>
</evidence>
<comment type="subcellular location">
    <subcellularLocation>
        <location evidence="1">Mitochondrion</location>
    </subcellularLocation>
</comment>
<name>F8PWF8_SERL3</name>
<dbReference type="SUPFAM" id="SSF53335">
    <property type="entry name" value="S-adenosyl-L-methionine-dependent methyltransferases"/>
    <property type="match status" value="1"/>
</dbReference>
<dbReference type="InterPro" id="IPR029063">
    <property type="entry name" value="SAM-dependent_MTases_sf"/>
</dbReference>
<organism evidence="10">
    <name type="scientific">Serpula lacrymans var. lacrymans (strain S7.3)</name>
    <name type="common">Dry rot fungus</name>
    <dbReference type="NCBI Taxonomy" id="936435"/>
    <lineage>
        <taxon>Eukaryota</taxon>
        <taxon>Fungi</taxon>
        <taxon>Dikarya</taxon>
        <taxon>Basidiomycota</taxon>
        <taxon>Agaricomycotina</taxon>
        <taxon>Agaricomycetes</taxon>
        <taxon>Agaricomycetidae</taxon>
        <taxon>Boletales</taxon>
        <taxon>Coniophorineae</taxon>
        <taxon>Serpulaceae</taxon>
        <taxon>Serpula</taxon>
    </lineage>
</organism>
<sequence length="446" mass="50359">MLAPFLTRRICSISLRRSYGTKVIPEELILGEIEKAGAAKPRAKRGTKTTSKPTSKISRKAQLDVSDVSVIPEGNKLELPAAADWRRAFSISGVNARSRISIRNPETASLLANAFVPASAKDKVVIEAFPGPGALTRALMQLPKGRIRKIIVLEDHEPYLEYLKPLQEADSRVHVLPMNGHAWDSYHDLECMGLLDSVEKTPWSGKVHPHLHFISHLPMTTMGEQLIAQLFRTMPEQQWLFKWGRVPMSYVMHQWVWERISAGISDTARCKLSVIAQAVAECEEAISGDALLPYDEHWHPVSPKIAYTTRPENRRTGTPMVAINIYPHKHQFIKKDMLDKWDYCLRRLFVLKSTALSSALSHLAPGAEVLGKQIGDRSLPADQRMDIKKSIRSMSVRDWAVLVDAFDQWPFAPEVRVVQTLLELTLLISIQQDLLITDSFTREDRI</sequence>
<dbReference type="STRING" id="936435.F8PWF8"/>
<dbReference type="OrthoDB" id="16079at2759"/>
<dbReference type="InParanoid" id="F8PWF8"/>
<keyword evidence="7" id="KW-0698">rRNA processing</keyword>
<reference evidence="10" key="1">
    <citation type="journal article" date="2011" name="Science">
        <title>The plant cell wall-decomposing machinery underlies the functional diversity of forest fungi.</title>
        <authorList>
            <person name="Eastwood D.C."/>
            <person name="Floudas D."/>
            <person name="Binder M."/>
            <person name="Majcherczyk A."/>
            <person name="Schneider P."/>
            <person name="Aerts A."/>
            <person name="Asiegbu F.O."/>
            <person name="Baker S.E."/>
            <person name="Barry K."/>
            <person name="Bendiksby M."/>
            <person name="Blumentritt M."/>
            <person name="Coutinho P.M."/>
            <person name="Cullen D."/>
            <person name="de Vries R.P."/>
            <person name="Gathman A."/>
            <person name="Goodell B."/>
            <person name="Henrissat B."/>
            <person name="Ihrmark K."/>
            <person name="Kauserud H."/>
            <person name="Kohler A."/>
            <person name="LaButti K."/>
            <person name="Lapidus A."/>
            <person name="Lavin J.L."/>
            <person name="Lee Y.-H."/>
            <person name="Lindquist E."/>
            <person name="Lilly W."/>
            <person name="Lucas S."/>
            <person name="Morin E."/>
            <person name="Murat C."/>
            <person name="Oguiza J.A."/>
            <person name="Park J."/>
            <person name="Pisabarro A.G."/>
            <person name="Riley R."/>
            <person name="Rosling A."/>
            <person name="Salamov A."/>
            <person name="Schmidt O."/>
            <person name="Schmutz J."/>
            <person name="Skrede I."/>
            <person name="Stenlid J."/>
            <person name="Wiebenga A."/>
            <person name="Xie X."/>
            <person name="Kuees U."/>
            <person name="Hibbett D.S."/>
            <person name="Hoffmeister D."/>
            <person name="Hoegberg N."/>
            <person name="Martin F."/>
            <person name="Grigoriev I.V."/>
            <person name="Watkinson S.C."/>
        </authorList>
    </citation>
    <scope>NUCLEOTIDE SEQUENCE [LARGE SCALE GENOMIC DNA]</scope>
    <source>
        <strain evidence="10">strain S7.3</strain>
    </source>
</reference>
<keyword evidence="10" id="KW-1185">Reference proteome</keyword>
<keyword evidence="4 7" id="KW-0949">S-adenosyl-L-methionine</keyword>
<evidence type="ECO:0000256" key="8">
    <source>
        <dbReference type="SAM" id="MobiDB-lite"/>
    </source>
</evidence>
<evidence type="ECO:0000256" key="4">
    <source>
        <dbReference type="ARBA" id="ARBA00022691"/>
    </source>
</evidence>
<dbReference type="Gene3D" id="3.40.50.150">
    <property type="entry name" value="Vaccinia Virus protein VP39"/>
    <property type="match status" value="1"/>
</dbReference>
<evidence type="ECO:0000256" key="6">
    <source>
        <dbReference type="ARBA" id="ARBA00024915"/>
    </source>
</evidence>
<dbReference type="Gene3D" id="1.10.8.100">
    <property type="entry name" value="Ribosomal RNA adenine dimethylase-like, domain 2"/>
    <property type="match status" value="1"/>
</dbReference>
<evidence type="ECO:0000313" key="9">
    <source>
        <dbReference type="EMBL" id="EGO00282.1"/>
    </source>
</evidence>
<keyword evidence="5" id="KW-0694">RNA-binding</keyword>
<dbReference type="Pfam" id="PF00398">
    <property type="entry name" value="RrnaAD"/>
    <property type="match status" value="1"/>
</dbReference>
<dbReference type="GO" id="GO:0000179">
    <property type="term" value="F:rRNA (adenine-N6,N6-)-dimethyltransferase activity"/>
    <property type="evidence" value="ECO:0007669"/>
    <property type="project" value="TreeGrafter"/>
</dbReference>
<evidence type="ECO:0000256" key="3">
    <source>
        <dbReference type="ARBA" id="ARBA00022679"/>
    </source>
</evidence>
<accession>F8PWF8</accession>
<dbReference type="EMBL" id="GL945479">
    <property type="protein sequence ID" value="EGO00282.1"/>
    <property type="molecule type" value="Genomic_DNA"/>
</dbReference>
<feature type="region of interest" description="Disordered" evidence="8">
    <location>
        <begin position="39"/>
        <end position="58"/>
    </location>
</feature>
<dbReference type="GO" id="GO:0006391">
    <property type="term" value="P:transcription initiation at mitochondrial promoter"/>
    <property type="evidence" value="ECO:0007669"/>
    <property type="project" value="TreeGrafter"/>
</dbReference>
<comment type="function">
    <text evidence="6">Mitochondrial transcription factor that confers selective promoter recognition on the core subunit of the yeast mitochondrial RNA polymerase. Interacts with DNA in a non-specific manner.</text>
</comment>
<keyword evidence="2 7" id="KW-0489">Methyltransferase</keyword>
<dbReference type="InterPro" id="IPR023165">
    <property type="entry name" value="rRNA_Ade_diMease-like_C"/>
</dbReference>